<evidence type="ECO:0000259" key="5">
    <source>
        <dbReference type="Pfam" id="PF01416"/>
    </source>
</evidence>
<comment type="caution">
    <text evidence="6">The sequence shown here is derived from an EMBL/GenBank/DDBJ whole genome shotgun (WGS) entry which is preliminary data.</text>
</comment>
<dbReference type="GO" id="GO:0160147">
    <property type="term" value="F:tRNA pseudouridine(38-40) synthase activity"/>
    <property type="evidence" value="ECO:0007669"/>
    <property type="project" value="UniProtKB-EC"/>
</dbReference>
<evidence type="ECO:0000256" key="2">
    <source>
        <dbReference type="ARBA" id="ARBA00022694"/>
    </source>
</evidence>
<feature type="domain" description="Pseudouridine synthase I TruA alpha/beta" evidence="5">
    <location>
        <begin position="374"/>
        <end position="442"/>
    </location>
</feature>
<keyword evidence="2 4" id="KW-0819">tRNA processing</keyword>
<dbReference type="GO" id="GO:0031119">
    <property type="term" value="P:tRNA pseudouridine synthesis"/>
    <property type="evidence" value="ECO:0007669"/>
    <property type="project" value="TreeGrafter"/>
</dbReference>
<dbReference type="SUPFAM" id="SSF55120">
    <property type="entry name" value="Pseudouridine synthase"/>
    <property type="match status" value="1"/>
</dbReference>
<dbReference type="PANTHER" id="PTHR11142">
    <property type="entry name" value="PSEUDOURIDYLATE SYNTHASE"/>
    <property type="match status" value="1"/>
</dbReference>
<dbReference type="EC" id="5.4.99.12" evidence="4"/>
<comment type="catalytic activity">
    <reaction evidence="4">
        <text>uridine(38/39/40) in tRNA = pseudouridine(38/39/40) in tRNA</text>
        <dbReference type="Rhea" id="RHEA:22376"/>
        <dbReference type="Rhea" id="RHEA-COMP:10085"/>
        <dbReference type="Rhea" id="RHEA-COMP:10087"/>
        <dbReference type="ChEBI" id="CHEBI:65314"/>
        <dbReference type="ChEBI" id="CHEBI:65315"/>
        <dbReference type="EC" id="5.4.99.12"/>
    </reaction>
</comment>
<proteinExistence type="inferred from homology"/>
<keyword evidence="7" id="KW-1185">Reference proteome</keyword>
<dbReference type="GO" id="GO:0003723">
    <property type="term" value="F:RNA binding"/>
    <property type="evidence" value="ECO:0007669"/>
    <property type="project" value="InterPro"/>
</dbReference>
<evidence type="ECO:0000313" key="7">
    <source>
        <dbReference type="Proteomes" id="UP001177140"/>
    </source>
</evidence>
<dbReference type="AlphaFoldDB" id="A0AA41RVZ9"/>
<gene>
    <name evidence="6" type="ORF">MKW94_026831</name>
</gene>
<dbReference type="PANTHER" id="PTHR11142:SF10">
    <property type="entry name" value="TRNA PSEUDOURIDINE SYNTHASE"/>
    <property type="match status" value="1"/>
</dbReference>
<dbReference type="Gene3D" id="3.30.70.660">
    <property type="entry name" value="Pseudouridine synthase I, catalytic domain, C-terminal subdomain"/>
    <property type="match status" value="1"/>
</dbReference>
<dbReference type="InterPro" id="IPR020095">
    <property type="entry name" value="PsdUridine_synth_TruA_C"/>
</dbReference>
<dbReference type="Gene3D" id="3.30.70.580">
    <property type="entry name" value="Pseudouridine synthase I, catalytic domain, N-terminal subdomain"/>
    <property type="match status" value="1"/>
</dbReference>
<evidence type="ECO:0000256" key="4">
    <source>
        <dbReference type="RuleBase" id="RU003792"/>
    </source>
</evidence>
<organism evidence="6 7">
    <name type="scientific">Papaver nudicaule</name>
    <name type="common">Iceland poppy</name>
    <dbReference type="NCBI Taxonomy" id="74823"/>
    <lineage>
        <taxon>Eukaryota</taxon>
        <taxon>Viridiplantae</taxon>
        <taxon>Streptophyta</taxon>
        <taxon>Embryophyta</taxon>
        <taxon>Tracheophyta</taxon>
        <taxon>Spermatophyta</taxon>
        <taxon>Magnoliopsida</taxon>
        <taxon>Ranunculales</taxon>
        <taxon>Papaveraceae</taxon>
        <taxon>Papaveroideae</taxon>
        <taxon>Papaver</taxon>
    </lineage>
</organism>
<name>A0AA41RVZ9_PAPNU</name>
<protein>
    <recommendedName>
        <fullName evidence="4">tRNA pseudouridine synthase</fullName>
        <ecNumber evidence="4">5.4.99.12</ecNumber>
    </recommendedName>
</protein>
<dbReference type="InterPro" id="IPR020103">
    <property type="entry name" value="PsdUridine_synth_cat_dom_sf"/>
</dbReference>
<dbReference type="Pfam" id="PF01416">
    <property type="entry name" value="PseudoU_synth_1"/>
    <property type="match status" value="1"/>
</dbReference>
<evidence type="ECO:0000256" key="3">
    <source>
        <dbReference type="ARBA" id="ARBA00023235"/>
    </source>
</evidence>
<evidence type="ECO:0000256" key="1">
    <source>
        <dbReference type="ARBA" id="ARBA00009375"/>
    </source>
</evidence>
<dbReference type="Proteomes" id="UP001177140">
    <property type="component" value="Unassembled WGS sequence"/>
</dbReference>
<sequence length="452" mass="51280">MLKYVRVVTAKATAKEPIWSYSVMDNQTTDTSTHLHYDHTDSCKDSRWTARECYEFMYNNRPWQKVHDFYLNLVNGRLPLQSLLGIHERSSFKDTSVQLAAKSLEACEEVELVDGKKKNRTGRWARTTYKIVLSYHGDSFDGWQKQPGLNAVQSVVERSIGSFIDDFKAQKLKEKSLPLEACVSVAGRTDKGVTALSQVCSFFTWRNDIKMQDLEDAINSVSPGKLRAVSASKVSRDFHPNFSAKWRRYFYIFPILDLENEGIESDKNEENSNFKEQQSELKIGSVSVEEKDDCSVLNVENGVECRNKPRSFSVERVNQLLLQLEGKSLSYRMFARDTKASRSTGPPTECFIYHARATEARLPFVEEVYGNDNKGQKVMCVELIGNRFLRRMVRVLVATTIREAAAGADDEALLNLMEATCRRATAPPAPPDGLCLLDVGYEDFNPANTLIR</sequence>
<dbReference type="FunFam" id="3.30.70.660:FF:000019">
    <property type="entry name" value="tRNA pseudouridine synthase"/>
    <property type="match status" value="1"/>
</dbReference>
<comment type="similarity">
    <text evidence="1 4">Belongs to the tRNA pseudouridine synthase TruA family.</text>
</comment>
<evidence type="ECO:0000313" key="6">
    <source>
        <dbReference type="EMBL" id="MCL7022958.1"/>
    </source>
</evidence>
<dbReference type="InterPro" id="IPR020097">
    <property type="entry name" value="PsdUridine_synth_TruA_a/b_dom"/>
</dbReference>
<accession>A0AA41RVZ9</accession>
<reference evidence="6" key="1">
    <citation type="submission" date="2022-03" db="EMBL/GenBank/DDBJ databases">
        <title>A functionally conserved STORR gene fusion in Papaver species that diverged 16.8 million years ago.</title>
        <authorList>
            <person name="Catania T."/>
        </authorList>
    </citation>
    <scope>NUCLEOTIDE SEQUENCE</scope>
    <source>
        <strain evidence="6">S-191538</strain>
    </source>
</reference>
<dbReference type="InterPro" id="IPR001406">
    <property type="entry name" value="PsdUridine_synth_TruA"/>
</dbReference>
<dbReference type="InterPro" id="IPR020094">
    <property type="entry name" value="TruA/RsuA/RluB/E/F_N"/>
</dbReference>
<dbReference type="EMBL" id="JAJJMA010016960">
    <property type="protein sequence ID" value="MCL7022958.1"/>
    <property type="molecule type" value="Genomic_DNA"/>
</dbReference>
<keyword evidence="3 4" id="KW-0413">Isomerase</keyword>